<keyword evidence="1 5" id="KW-0808">Transferase</keyword>
<keyword evidence="2 5" id="KW-0012">Acyltransferase</keyword>
<feature type="domain" description="N-acetyltransferase" evidence="4">
    <location>
        <begin position="27"/>
        <end position="163"/>
    </location>
</feature>
<gene>
    <name evidence="5" type="ORF">LQ327_28065</name>
</gene>
<dbReference type="CDD" id="cd04301">
    <property type="entry name" value="NAT_SF"/>
    <property type="match status" value="1"/>
</dbReference>
<comment type="caution">
    <text evidence="5">The sequence shown here is derived from an EMBL/GenBank/DDBJ whole genome shotgun (WGS) entry which is preliminary data.</text>
</comment>
<dbReference type="InterPro" id="IPR000182">
    <property type="entry name" value="GNAT_dom"/>
</dbReference>
<dbReference type="Gene3D" id="3.40.630.30">
    <property type="match status" value="1"/>
</dbReference>
<dbReference type="PANTHER" id="PTHR43626">
    <property type="entry name" value="ACYL-COA N-ACYLTRANSFERASE"/>
    <property type="match status" value="1"/>
</dbReference>
<accession>A0ABS8PG57</accession>
<dbReference type="RefSeq" id="WP_230739117.1">
    <property type="nucleotide sequence ID" value="NZ_JAJNDB010000007.1"/>
</dbReference>
<feature type="compositionally biased region" description="Polar residues" evidence="3">
    <location>
        <begin position="8"/>
        <end position="22"/>
    </location>
</feature>
<evidence type="ECO:0000256" key="2">
    <source>
        <dbReference type="ARBA" id="ARBA00023315"/>
    </source>
</evidence>
<dbReference type="NCBIfam" id="NF005921">
    <property type="entry name" value="PRK07922.1"/>
    <property type="match status" value="1"/>
</dbReference>
<feature type="region of interest" description="Disordered" evidence="3">
    <location>
        <begin position="1"/>
        <end position="25"/>
    </location>
</feature>
<sequence>MTPETERSAATPSTTESGNGRSSGAPILLRRARTADVRGIKTLVDGFASDNILLRKPLVTLYETIQEFRVAVRGHEVVGCGALHVLWENLGEVRTIAVDPSVQGGGVGHALVDELIAQARALGLASLFVLTFEVEFFTRHGFREIDGSPVSQDVYLEMMESADEGVAEFLDLAYVKPNTLGNSRMLLDL</sequence>
<proteinExistence type="predicted"/>
<dbReference type="PANTHER" id="PTHR43626:SF4">
    <property type="entry name" value="GCN5-RELATED N-ACETYLTRANSFERASE 2, CHLOROPLASTIC"/>
    <property type="match status" value="1"/>
</dbReference>
<evidence type="ECO:0000313" key="5">
    <source>
        <dbReference type="EMBL" id="MCD2197234.1"/>
    </source>
</evidence>
<dbReference type="Proteomes" id="UP001199469">
    <property type="component" value="Unassembled WGS sequence"/>
</dbReference>
<dbReference type="GO" id="GO:0016746">
    <property type="term" value="F:acyltransferase activity"/>
    <property type="evidence" value="ECO:0007669"/>
    <property type="project" value="UniProtKB-KW"/>
</dbReference>
<dbReference type="Pfam" id="PF00583">
    <property type="entry name" value="Acetyltransf_1"/>
    <property type="match status" value="1"/>
</dbReference>
<dbReference type="PROSITE" id="PS51186">
    <property type="entry name" value="GNAT"/>
    <property type="match status" value="1"/>
</dbReference>
<name>A0ABS8PG57_9PSEU</name>
<dbReference type="EMBL" id="JAJNDB010000007">
    <property type="protein sequence ID" value="MCD2197234.1"/>
    <property type="molecule type" value="Genomic_DNA"/>
</dbReference>
<evidence type="ECO:0000256" key="1">
    <source>
        <dbReference type="ARBA" id="ARBA00022679"/>
    </source>
</evidence>
<protein>
    <submittedName>
        <fullName evidence="5">Amino-acid N-acetyltransferase</fullName>
        <ecNumber evidence="5">2.3.1.1</ecNumber>
    </submittedName>
</protein>
<reference evidence="5 6" key="1">
    <citation type="submission" date="2021-11" db="EMBL/GenBank/DDBJ databases">
        <title>Draft genome sequence of Actinomycetospora sp. SF1 isolated from the rhizosphere soil.</title>
        <authorList>
            <person name="Duangmal K."/>
            <person name="Chantavorakit T."/>
        </authorList>
    </citation>
    <scope>NUCLEOTIDE SEQUENCE [LARGE SCALE GENOMIC DNA]</scope>
    <source>
        <strain evidence="5 6">TBRC 5722</strain>
    </source>
</reference>
<dbReference type="InterPro" id="IPR045039">
    <property type="entry name" value="NSI-like"/>
</dbReference>
<keyword evidence="6" id="KW-1185">Reference proteome</keyword>
<dbReference type="EC" id="2.3.1.1" evidence="5"/>
<dbReference type="SUPFAM" id="SSF55729">
    <property type="entry name" value="Acyl-CoA N-acyltransferases (Nat)"/>
    <property type="match status" value="1"/>
</dbReference>
<evidence type="ECO:0000256" key="3">
    <source>
        <dbReference type="SAM" id="MobiDB-lite"/>
    </source>
</evidence>
<dbReference type="InterPro" id="IPR016181">
    <property type="entry name" value="Acyl_CoA_acyltransferase"/>
</dbReference>
<evidence type="ECO:0000259" key="4">
    <source>
        <dbReference type="PROSITE" id="PS51186"/>
    </source>
</evidence>
<organism evidence="5 6">
    <name type="scientific">Actinomycetospora endophytica</name>
    <dbReference type="NCBI Taxonomy" id="2291215"/>
    <lineage>
        <taxon>Bacteria</taxon>
        <taxon>Bacillati</taxon>
        <taxon>Actinomycetota</taxon>
        <taxon>Actinomycetes</taxon>
        <taxon>Pseudonocardiales</taxon>
        <taxon>Pseudonocardiaceae</taxon>
        <taxon>Actinomycetospora</taxon>
    </lineage>
</organism>
<evidence type="ECO:0000313" key="6">
    <source>
        <dbReference type="Proteomes" id="UP001199469"/>
    </source>
</evidence>